<accession>A0A832STF9</accession>
<dbReference type="AlphaFoldDB" id="A0A832STF9"/>
<evidence type="ECO:0000313" key="3">
    <source>
        <dbReference type="Proteomes" id="UP000651120"/>
    </source>
</evidence>
<protein>
    <submittedName>
        <fullName evidence="2">Uncharacterized protein</fullName>
    </submittedName>
</protein>
<evidence type="ECO:0000256" key="1">
    <source>
        <dbReference type="SAM" id="MobiDB-lite"/>
    </source>
</evidence>
<dbReference type="RefSeq" id="WP_128621525.1">
    <property type="nucleotide sequence ID" value="NZ_DUJP01000028.1"/>
</dbReference>
<feature type="region of interest" description="Disordered" evidence="1">
    <location>
        <begin position="1"/>
        <end position="33"/>
    </location>
</feature>
<sequence length="96" mass="10877">MLQMSNAVEESANPRAGGKACLPNSQVSTDAEERKEGVYFIYPPSRHNVEEVPEELRVMLEAYREARRPRIKIGFIRVKKVIGVIYGSEDKAEGKR</sequence>
<dbReference type="GeneID" id="1463664"/>
<gene>
    <name evidence="2" type="ORF">HA333_07890</name>
</gene>
<dbReference type="Proteomes" id="UP000651120">
    <property type="component" value="Unassembled WGS sequence"/>
</dbReference>
<name>A0A832STF9_9CREN</name>
<reference evidence="2" key="1">
    <citation type="journal article" date="2020" name="bioRxiv">
        <title>A rank-normalized archaeal taxonomy based on genome phylogeny resolves widespread incomplete and uneven classifications.</title>
        <authorList>
            <person name="Rinke C."/>
            <person name="Chuvochina M."/>
            <person name="Mussig A.J."/>
            <person name="Chaumeil P.-A."/>
            <person name="Waite D.W."/>
            <person name="Whitman W.B."/>
            <person name="Parks D.H."/>
            <person name="Hugenholtz P."/>
        </authorList>
    </citation>
    <scope>NUCLEOTIDE SEQUENCE</scope>
    <source>
        <strain evidence="2">UBA8839</strain>
    </source>
</reference>
<proteinExistence type="predicted"/>
<organism evidence="2 3">
    <name type="scientific">Pyrobaculum aerophilum</name>
    <dbReference type="NCBI Taxonomy" id="13773"/>
    <lineage>
        <taxon>Archaea</taxon>
        <taxon>Thermoproteota</taxon>
        <taxon>Thermoprotei</taxon>
        <taxon>Thermoproteales</taxon>
        <taxon>Thermoproteaceae</taxon>
        <taxon>Pyrobaculum</taxon>
    </lineage>
</organism>
<evidence type="ECO:0000313" key="2">
    <source>
        <dbReference type="EMBL" id="HII47348.1"/>
    </source>
</evidence>
<comment type="caution">
    <text evidence="2">The sequence shown here is derived from an EMBL/GenBank/DDBJ whole genome shotgun (WGS) entry which is preliminary data.</text>
</comment>
<dbReference type="EMBL" id="DUJP01000028">
    <property type="protein sequence ID" value="HII47348.1"/>
    <property type="molecule type" value="Genomic_DNA"/>
</dbReference>